<accession>A0A256FS13</accession>
<evidence type="ECO:0000313" key="4">
    <source>
        <dbReference type="Proteomes" id="UP000215590"/>
    </source>
</evidence>
<comment type="caution">
    <text evidence="3">The sequence shown here is derived from an EMBL/GenBank/DDBJ whole genome shotgun (WGS) entry which is preliminary data.</text>
</comment>
<evidence type="ECO:0000259" key="2">
    <source>
        <dbReference type="Pfam" id="PF18818"/>
    </source>
</evidence>
<dbReference type="Pfam" id="PF18818">
    <property type="entry name" value="MPTase-PolyVal"/>
    <property type="match status" value="1"/>
</dbReference>
<dbReference type="GO" id="GO:0003697">
    <property type="term" value="F:single-stranded DNA binding"/>
    <property type="evidence" value="ECO:0007669"/>
    <property type="project" value="InterPro"/>
</dbReference>
<reference evidence="3 4" key="1">
    <citation type="submission" date="2017-07" db="EMBL/GenBank/DDBJ databases">
        <title>Phylogenetic study on the rhizospheric bacterium Ochrobactrum sp. A44.</title>
        <authorList>
            <person name="Krzyzanowska D.M."/>
            <person name="Ossowicki A."/>
            <person name="Rajewska M."/>
            <person name="Maciag T."/>
            <person name="Kaczynski Z."/>
            <person name="Czerwicka M."/>
            <person name="Jafra S."/>
        </authorList>
    </citation>
    <scope>NUCLEOTIDE SEQUENCE [LARGE SCALE GENOMIC DNA]</scope>
    <source>
        <strain evidence="3 4">DSM 7216</strain>
    </source>
</reference>
<evidence type="ECO:0000313" key="3">
    <source>
        <dbReference type="EMBL" id="OYR17623.1"/>
    </source>
</evidence>
<feature type="domain" description="N-terminal" evidence="1">
    <location>
        <begin position="6"/>
        <end position="125"/>
    </location>
</feature>
<evidence type="ECO:0008006" key="5">
    <source>
        <dbReference type="Google" id="ProtNLM"/>
    </source>
</evidence>
<feature type="domain" description="Polyvalent protein metallopeptidase" evidence="2">
    <location>
        <begin position="155"/>
        <end position="281"/>
    </location>
</feature>
<keyword evidence="4" id="KW-1185">Reference proteome</keyword>
<dbReference type="Proteomes" id="UP000215590">
    <property type="component" value="Unassembled WGS sequence"/>
</dbReference>
<dbReference type="AlphaFoldDB" id="A0A256FS13"/>
<dbReference type="PIRSF" id="PIRSF037112">
    <property type="entry name" value="Antirestriction_ArdC"/>
    <property type="match status" value="1"/>
</dbReference>
<organism evidence="3 4">
    <name type="scientific">Brucella thiophenivorans</name>
    <dbReference type="NCBI Taxonomy" id="571255"/>
    <lineage>
        <taxon>Bacteria</taxon>
        <taxon>Pseudomonadati</taxon>
        <taxon>Pseudomonadota</taxon>
        <taxon>Alphaproteobacteria</taxon>
        <taxon>Hyphomicrobiales</taxon>
        <taxon>Brucellaceae</taxon>
        <taxon>Brucella/Ochrobactrum group</taxon>
        <taxon>Brucella</taxon>
    </lineage>
</organism>
<proteinExistence type="predicted"/>
<dbReference type="InterPro" id="IPR017113">
    <property type="entry name" value="Antirestriction_ArdC"/>
</dbReference>
<dbReference type="RefSeq" id="WP_094507500.1">
    <property type="nucleotide sequence ID" value="NZ_JBHEEK010000023.1"/>
</dbReference>
<protein>
    <recommendedName>
        <fullName evidence="5">DUF1738 domain-containing protein</fullName>
    </recommendedName>
</protein>
<dbReference type="InterPro" id="IPR041459">
    <property type="entry name" value="MPTase-PolyVal"/>
</dbReference>
<gene>
    <name evidence="3" type="ORF">CEV31_4350</name>
</gene>
<dbReference type="Pfam" id="PF08401">
    <property type="entry name" value="ArdcN"/>
    <property type="match status" value="1"/>
</dbReference>
<sequence>MKTERKDIYQVVTNKIIAGLENGRRPWFCPWEKSGGLPIRPTRSTGEEYRGINVLLLWDAAAEQGYNSSYWFTFQQAKKLNASVRKGEKSTTIFYAGAIEKTDIDDATGEEFESRIPFLKSYAVFNACQIEGLDSSYYASEIVPNIQDEENRIVAVDEFVKQTGADLRHGGDRAFYRPIADYIQMPEFQQFKSPEGYASTLAHELVHWTMAPARLDREYKAKRFGDEAYSREELVAEIGSAFLGADLGFQPEPTDQNSSYIAGFLEVLKNDKRAIFTAAAHAQKACDYLHGLQNQSYDSELAA</sequence>
<dbReference type="OrthoDB" id="9792687at2"/>
<name>A0A256FS13_9HYPH</name>
<dbReference type="InterPro" id="IPR013610">
    <property type="entry name" value="ArdC_N"/>
</dbReference>
<dbReference type="EMBL" id="NNRJ01000031">
    <property type="protein sequence ID" value="OYR17623.1"/>
    <property type="molecule type" value="Genomic_DNA"/>
</dbReference>
<evidence type="ECO:0000259" key="1">
    <source>
        <dbReference type="Pfam" id="PF08401"/>
    </source>
</evidence>